<evidence type="ECO:0008006" key="4">
    <source>
        <dbReference type="Google" id="ProtNLM"/>
    </source>
</evidence>
<gene>
    <name evidence="2" type="ORF">OPV22_011104</name>
</gene>
<feature type="signal peptide" evidence="1">
    <location>
        <begin position="1"/>
        <end position="26"/>
    </location>
</feature>
<accession>A0AAV8RMP1</accession>
<reference evidence="2 3" key="1">
    <citation type="submission" date="2022-12" db="EMBL/GenBank/DDBJ databases">
        <title>Chromosome-scale assembly of the Ensete ventricosum genome.</title>
        <authorList>
            <person name="Dussert Y."/>
            <person name="Stocks J."/>
            <person name="Wendawek A."/>
            <person name="Woldeyes F."/>
            <person name="Nichols R.A."/>
            <person name="Borrell J.S."/>
        </authorList>
    </citation>
    <scope>NUCLEOTIDE SEQUENCE [LARGE SCALE GENOMIC DNA]</scope>
    <source>
        <strain evidence="3">cv. Maze</strain>
        <tissue evidence="2">Seeds</tissue>
    </source>
</reference>
<evidence type="ECO:0000313" key="3">
    <source>
        <dbReference type="Proteomes" id="UP001222027"/>
    </source>
</evidence>
<sequence length="131" mass="13798">MAPPLSLKHPCFALVLLYIVSSCCEAQDAIQIVARAALCFDNRTVSELVTRESSFVRLIIGDCRPGLMQGVQSIFQMACSGGGGNGSSNATVSRVAYGGDVMGEANNGDALLVPASMSLLMSLLFVSFYLL</sequence>
<comment type="caution">
    <text evidence="2">The sequence shown here is derived from an EMBL/GenBank/DDBJ whole genome shotgun (WGS) entry which is preliminary data.</text>
</comment>
<name>A0AAV8RMP1_ENSVE</name>
<organism evidence="2 3">
    <name type="scientific">Ensete ventricosum</name>
    <name type="common">Abyssinian banana</name>
    <name type="synonym">Musa ensete</name>
    <dbReference type="NCBI Taxonomy" id="4639"/>
    <lineage>
        <taxon>Eukaryota</taxon>
        <taxon>Viridiplantae</taxon>
        <taxon>Streptophyta</taxon>
        <taxon>Embryophyta</taxon>
        <taxon>Tracheophyta</taxon>
        <taxon>Spermatophyta</taxon>
        <taxon>Magnoliopsida</taxon>
        <taxon>Liliopsida</taxon>
        <taxon>Zingiberales</taxon>
        <taxon>Musaceae</taxon>
        <taxon>Ensete</taxon>
    </lineage>
</organism>
<keyword evidence="1" id="KW-0732">Signal</keyword>
<dbReference type="EMBL" id="JAQQAF010000003">
    <property type="protein sequence ID" value="KAJ8500552.1"/>
    <property type="molecule type" value="Genomic_DNA"/>
</dbReference>
<keyword evidence="3" id="KW-1185">Reference proteome</keyword>
<feature type="chain" id="PRO_5043900019" description="Pectinesterase inhibitor domain-containing protein" evidence="1">
    <location>
        <begin position="27"/>
        <end position="131"/>
    </location>
</feature>
<dbReference type="Proteomes" id="UP001222027">
    <property type="component" value="Unassembled WGS sequence"/>
</dbReference>
<dbReference type="AlphaFoldDB" id="A0AAV8RMP1"/>
<protein>
    <recommendedName>
        <fullName evidence="4">Pectinesterase inhibitor domain-containing protein</fullName>
    </recommendedName>
</protein>
<evidence type="ECO:0000256" key="1">
    <source>
        <dbReference type="SAM" id="SignalP"/>
    </source>
</evidence>
<evidence type="ECO:0000313" key="2">
    <source>
        <dbReference type="EMBL" id="KAJ8500552.1"/>
    </source>
</evidence>
<proteinExistence type="predicted"/>